<dbReference type="Gene3D" id="3.40.50.720">
    <property type="entry name" value="NAD(P)-binding Rossmann-like Domain"/>
    <property type="match status" value="1"/>
</dbReference>
<name>A0ABR8PXI9_9CLOT</name>
<evidence type="ECO:0000313" key="3">
    <source>
        <dbReference type="EMBL" id="MBD7912890.1"/>
    </source>
</evidence>
<proteinExistence type="inferred from homology"/>
<dbReference type="InterPro" id="IPR001509">
    <property type="entry name" value="Epimerase_deHydtase"/>
</dbReference>
<dbReference type="Pfam" id="PF01370">
    <property type="entry name" value="Epimerase"/>
    <property type="match status" value="1"/>
</dbReference>
<keyword evidence="4" id="KW-1185">Reference proteome</keyword>
<dbReference type="EMBL" id="JACSRA010000030">
    <property type="protein sequence ID" value="MBD7912890.1"/>
    <property type="molecule type" value="Genomic_DNA"/>
</dbReference>
<organism evidence="3 4">
    <name type="scientific">Clostridium cibarium</name>
    <dbReference type="NCBI Taxonomy" id="2762247"/>
    <lineage>
        <taxon>Bacteria</taxon>
        <taxon>Bacillati</taxon>
        <taxon>Bacillota</taxon>
        <taxon>Clostridia</taxon>
        <taxon>Eubacteriales</taxon>
        <taxon>Clostridiaceae</taxon>
        <taxon>Clostridium</taxon>
    </lineage>
</organism>
<accession>A0ABR8PXI9</accession>
<sequence length="327" mass="36608">MISNKKILILGGAGFIGTALTKRLYKDNEIVIADKCNFEKSSLKLAGLSNEASIKKVVLDATDYESTINLGEDFDYIIHATAILGIHKVVEKSILTIDTNYTSCKYALELARRQKNLKKFLSFSTSEVYGRNIDMASEEKDMTVGQANEARWCYAASKILSEHLINAYNREHGVPTVIIRPFNVFGENRVGSNAMSAFLFRAMLNEPITVDGNGEQIRTWCHIEDFVSGLLNALESNTSGEVYNIGNPNNSISILDLAKLIKKITDSKSEINISGVYVPDVKNRTLSIEKAKRDLGYEPSIGLEDGIEKMYLWAKKLDEDRIRELYE</sequence>
<evidence type="ECO:0000313" key="4">
    <source>
        <dbReference type="Proteomes" id="UP000627781"/>
    </source>
</evidence>
<protein>
    <submittedName>
        <fullName evidence="3">NAD-dependent epimerase/dehydratase family protein</fullName>
    </submittedName>
</protein>
<comment type="caution">
    <text evidence="3">The sequence shown here is derived from an EMBL/GenBank/DDBJ whole genome shotgun (WGS) entry which is preliminary data.</text>
</comment>
<dbReference type="RefSeq" id="WP_191769800.1">
    <property type="nucleotide sequence ID" value="NZ_JACSRA010000030.1"/>
</dbReference>
<comment type="similarity">
    <text evidence="1">Belongs to the NAD(P)-dependent epimerase/dehydratase family.</text>
</comment>
<reference evidence="3 4" key="1">
    <citation type="submission" date="2020-08" db="EMBL/GenBank/DDBJ databases">
        <title>A Genomic Blueprint of the Chicken Gut Microbiome.</title>
        <authorList>
            <person name="Gilroy R."/>
            <person name="Ravi A."/>
            <person name="Getino M."/>
            <person name="Pursley I."/>
            <person name="Horton D.L."/>
            <person name="Alikhan N.-F."/>
            <person name="Baker D."/>
            <person name="Gharbi K."/>
            <person name="Hall N."/>
            <person name="Watson M."/>
            <person name="Adriaenssens E.M."/>
            <person name="Foster-Nyarko E."/>
            <person name="Jarju S."/>
            <person name="Secka A."/>
            <person name="Antonio M."/>
            <person name="Oren A."/>
            <person name="Chaudhuri R."/>
            <person name="La Ragione R.M."/>
            <person name="Hildebrand F."/>
            <person name="Pallen M.J."/>
        </authorList>
    </citation>
    <scope>NUCLEOTIDE SEQUENCE [LARGE SCALE GENOMIC DNA]</scope>
    <source>
        <strain evidence="3 4">Sa3CVN1</strain>
    </source>
</reference>
<dbReference type="InterPro" id="IPR036291">
    <property type="entry name" value="NAD(P)-bd_dom_sf"/>
</dbReference>
<gene>
    <name evidence="3" type="ORF">H9661_16180</name>
</gene>
<evidence type="ECO:0000259" key="2">
    <source>
        <dbReference type="Pfam" id="PF01370"/>
    </source>
</evidence>
<dbReference type="SUPFAM" id="SSF51735">
    <property type="entry name" value="NAD(P)-binding Rossmann-fold domains"/>
    <property type="match status" value="1"/>
</dbReference>
<evidence type="ECO:0000256" key="1">
    <source>
        <dbReference type="ARBA" id="ARBA00007637"/>
    </source>
</evidence>
<feature type="domain" description="NAD-dependent epimerase/dehydratase" evidence="2">
    <location>
        <begin position="7"/>
        <end position="246"/>
    </location>
</feature>
<dbReference type="Proteomes" id="UP000627781">
    <property type="component" value="Unassembled WGS sequence"/>
</dbReference>
<dbReference type="PANTHER" id="PTHR43000">
    <property type="entry name" value="DTDP-D-GLUCOSE 4,6-DEHYDRATASE-RELATED"/>
    <property type="match status" value="1"/>
</dbReference>